<reference evidence="1 2" key="1">
    <citation type="submission" date="2016-07" db="EMBL/GenBank/DDBJ databases">
        <title>Multiple horizontal gene transfer events from other fungi enriched the ability of initially mycotrophic Trichoderma (Ascomycota) to feed on dead plant biomass.</title>
        <authorList>
            <consortium name="DOE Joint Genome Institute"/>
            <person name="Aerts A."/>
            <person name="Atanasova L."/>
            <person name="Chenthamara K."/>
            <person name="Zhang J."/>
            <person name="Grujic M."/>
            <person name="Henrissat B."/>
            <person name="Kuo A."/>
            <person name="Salamov A."/>
            <person name="Lipzen A."/>
            <person name="Labutti K."/>
            <person name="Barry K."/>
            <person name="Miao Y."/>
            <person name="Rahimi M.J."/>
            <person name="Shen Q."/>
            <person name="Grigoriev I.V."/>
            <person name="Kubicek C.P."/>
            <person name="Druzhinina I.S."/>
        </authorList>
    </citation>
    <scope>NUCLEOTIDE SEQUENCE [LARGE SCALE GENOMIC DNA]</scope>
    <source>
        <strain evidence="1 2">CBS 226.95</strain>
    </source>
</reference>
<dbReference type="InterPro" id="IPR001611">
    <property type="entry name" value="Leu-rich_rpt"/>
</dbReference>
<dbReference type="GeneID" id="36624916"/>
<keyword evidence="2" id="KW-1185">Reference proteome</keyword>
<dbReference type="Gene3D" id="3.80.10.10">
    <property type="entry name" value="Ribonuclease Inhibitor"/>
    <property type="match status" value="1"/>
</dbReference>
<gene>
    <name evidence="1" type="ORF">M431DRAFT_485967</name>
</gene>
<name>A0A2T4A0K4_TRIHA</name>
<dbReference type="InterPro" id="IPR032675">
    <property type="entry name" value="LRR_dom_sf"/>
</dbReference>
<sequence>MYCKQVPSVRLLALRIPVCQVTTQPHRLESRARLNQTSIIRLKILFLAPIFSLPTASPIPFNTSPNYQASAFHRICVPESASLPLSFGTYNSLPSRLHLSILRLLSEICSMDVLPTYQQATTRPDWLQLAAPYIAFTDYPSLCRVSRRFWSVFAPQLWRDPCAASKRLGWSTDGDTRQWWANFMSRTLLQLTPKTRLLIQVLDVRGAAGPREFAMYSELTANAFTLALQLLPNVTALVLDDQESLDIRFLGRSPQQTVPLGRALRVLSLDNVNHGVLKVLQSPETLPELLYLEVSGSSWPRHDRLIELQLPKLRILKLRRCGLRSDKPLYLNVFDGRLWSLDVSDNQLSDLSAARFLSQLNFTRRLRTPQHASTEGLVERWTEFDRHTSILEVHGSSDVFLPGARYLVDAPAFTALANSQELPAVRSDGSVPVRQDTLDGVLRLLSRNDGIAATDHLPGSIGLTHLHLSGNQFSAAGIESLLRRSNGQIEHFDCDSMCLFPPSGHFRVDEESGRDLHPTYTGKLGIHESIRMYGFSGLSHLFRPVWCSNLRSLRIHHSFVTNIPTVSIPGLGDIDRKYFAEKHIFPGLDWAYSLAFLPDMNPRLQSLTLTCVPRQSFGPLVHKLTFFLRLLGLQEQALSIMNKAEASRPGRSVRFVSGLRYLTLEMESMENKPMEMSSPLELDAEELMTSGETPFSFFNESAEQSPPPKEPRSYYIPVWTYIIPKAPLRNNRVFQVEEIGHDVAANYSPGAPPGYPPRDLSKEKWIRYRESTKKRLVAVWAGNTWSRSPVIQKYRCLVLEYGVYEGLGPTTIHHTRAGAPVGCFIFQQTWLYAALPQTLEVPPTIQTPEYEDVAAELRRRHVSTYEEFERIRKESPHRPCFYWGGTFKIIHAKPNHVS</sequence>
<accession>A0A2T4A0K4</accession>
<organism evidence="1 2">
    <name type="scientific">Trichoderma harzianum CBS 226.95</name>
    <dbReference type="NCBI Taxonomy" id="983964"/>
    <lineage>
        <taxon>Eukaryota</taxon>
        <taxon>Fungi</taxon>
        <taxon>Dikarya</taxon>
        <taxon>Ascomycota</taxon>
        <taxon>Pezizomycotina</taxon>
        <taxon>Sordariomycetes</taxon>
        <taxon>Hypocreomycetidae</taxon>
        <taxon>Hypocreales</taxon>
        <taxon>Hypocreaceae</taxon>
        <taxon>Trichoderma</taxon>
    </lineage>
</organism>
<dbReference type="PROSITE" id="PS51450">
    <property type="entry name" value="LRR"/>
    <property type="match status" value="1"/>
</dbReference>
<dbReference type="AlphaFoldDB" id="A0A2T4A0K4"/>
<dbReference type="RefSeq" id="XP_024770282.1">
    <property type="nucleotide sequence ID" value="XM_024916347.1"/>
</dbReference>
<dbReference type="Proteomes" id="UP000241690">
    <property type="component" value="Unassembled WGS sequence"/>
</dbReference>
<proteinExistence type="predicted"/>
<protein>
    <submittedName>
        <fullName evidence="1">Uncharacterized protein</fullName>
    </submittedName>
</protein>
<evidence type="ECO:0000313" key="1">
    <source>
        <dbReference type="EMBL" id="PTB50605.1"/>
    </source>
</evidence>
<dbReference type="EMBL" id="KZ679688">
    <property type="protein sequence ID" value="PTB50605.1"/>
    <property type="molecule type" value="Genomic_DNA"/>
</dbReference>
<dbReference type="SUPFAM" id="SSF52047">
    <property type="entry name" value="RNI-like"/>
    <property type="match status" value="1"/>
</dbReference>
<dbReference type="Pfam" id="PF13516">
    <property type="entry name" value="LRR_6"/>
    <property type="match status" value="1"/>
</dbReference>
<evidence type="ECO:0000313" key="2">
    <source>
        <dbReference type="Proteomes" id="UP000241690"/>
    </source>
</evidence>